<evidence type="ECO:0000256" key="5">
    <source>
        <dbReference type="ARBA" id="ARBA00035294"/>
    </source>
</evidence>
<evidence type="ECO:0000313" key="8">
    <source>
        <dbReference type="EMBL" id="QDT03139.1"/>
    </source>
</evidence>
<evidence type="ECO:0000256" key="3">
    <source>
        <dbReference type="ARBA" id="ARBA00023274"/>
    </source>
</evidence>
<dbReference type="GO" id="GO:0070181">
    <property type="term" value="F:small ribosomal subunit rRNA binding"/>
    <property type="evidence" value="ECO:0007669"/>
    <property type="project" value="TreeGrafter"/>
</dbReference>
<dbReference type="SUPFAM" id="SSF54995">
    <property type="entry name" value="Ribosomal protein S6"/>
    <property type="match status" value="1"/>
</dbReference>
<protein>
    <recommendedName>
        <fullName evidence="5 6">Small ribosomal subunit protein bS6</fullName>
    </recommendedName>
</protein>
<dbReference type="InterPro" id="IPR020814">
    <property type="entry name" value="Ribosomal_S6_plastid/chlpt"/>
</dbReference>
<evidence type="ECO:0000256" key="6">
    <source>
        <dbReference type="HAMAP-Rule" id="MF_00360"/>
    </source>
</evidence>
<dbReference type="NCBIfam" id="TIGR00166">
    <property type="entry name" value="S6"/>
    <property type="match status" value="1"/>
</dbReference>
<comment type="similarity">
    <text evidence="1 6">Belongs to the bacterial ribosomal protein bS6 family.</text>
</comment>
<dbReference type="GO" id="GO:0006412">
    <property type="term" value="P:translation"/>
    <property type="evidence" value="ECO:0007669"/>
    <property type="project" value="UniProtKB-UniRule"/>
</dbReference>
<dbReference type="AlphaFoldDB" id="A0A517N7L9"/>
<dbReference type="Proteomes" id="UP000318538">
    <property type="component" value="Chromosome"/>
</dbReference>
<comment type="function">
    <text evidence="4 6">Binds together with bS18 to 16S ribosomal RNA.</text>
</comment>
<keyword evidence="9" id="KW-1185">Reference proteome</keyword>
<dbReference type="KEGG" id="rlc:K227x_15200"/>
<keyword evidence="6" id="KW-0694">RNA-binding</keyword>
<dbReference type="CDD" id="cd00473">
    <property type="entry name" value="bS6"/>
    <property type="match status" value="1"/>
</dbReference>
<keyword evidence="3 6" id="KW-0687">Ribonucleoprotein</keyword>
<keyword evidence="2 6" id="KW-0689">Ribosomal protein</keyword>
<dbReference type="RefSeq" id="WP_145168893.1">
    <property type="nucleotide sequence ID" value="NZ_CP036525.1"/>
</dbReference>
<dbReference type="GO" id="GO:0005737">
    <property type="term" value="C:cytoplasm"/>
    <property type="evidence" value="ECO:0007669"/>
    <property type="project" value="UniProtKB-ARBA"/>
</dbReference>
<evidence type="ECO:0000256" key="1">
    <source>
        <dbReference type="ARBA" id="ARBA00009512"/>
    </source>
</evidence>
<dbReference type="PANTHER" id="PTHR21011:SF1">
    <property type="entry name" value="SMALL RIBOSOMAL SUBUNIT PROTEIN BS6M"/>
    <property type="match status" value="1"/>
</dbReference>
<keyword evidence="6" id="KW-0699">rRNA-binding</keyword>
<evidence type="ECO:0000256" key="4">
    <source>
        <dbReference type="ARBA" id="ARBA00035104"/>
    </source>
</evidence>
<evidence type="ECO:0000256" key="7">
    <source>
        <dbReference type="SAM" id="MobiDB-lite"/>
    </source>
</evidence>
<dbReference type="InterPro" id="IPR000529">
    <property type="entry name" value="Ribosomal_bS6"/>
</dbReference>
<dbReference type="GO" id="GO:0005840">
    <property type="term" value="C:ribosome"/>
    <property type="evidence" value="ECO:0007669"/>
    <property type="project" value="UniProtKB-KW"/>
</dbReference>
<dbReference type="Pfam" id="PF01250">
    <property type="entry name" value="Ribosomal_S6"/>
    <property type="match status" value="1"/>
</dbReference>
<dbReference type="InterPro" id="IPR014717">
    <property type="entry name" value="Transl_elong_EF1B/ribsomal_bS6"/>
</dbReference>
<evidence type="ECO:0000256" key="2">
    <source>
        <dbReference type="ARBA" id="ARBA00022980"/>
    </source>
</evidence>
<dbReference type="EMBL" id="CP036525">
    <property type="protein sequence ID" value="QDT03139.1"/>
    <property type="molecule type" value="Genomic_DNA"/>
</dbReference>
<dbReference type="GO" id="GO:0003735">
    <property type="term" value="F:structural constituent of ribosome"/>
    <property type="evidence" value="ECO:0007669"/>
    <property type="project" value="InterPro"/>
</dbReference>
<dbReference type="GO" id="GO:1990904">
    <property type="term" value="C:ribonucleoprotein complex"/>
    <property type="evidence" value="ECO:0007669"/>
    <property type="project" value="UniProtKB-KW"/>
</dbReference>
<gene>
    <name evidence="6 8" type="primary">rpsF</name>
    <name evidence="8" type="ORF">K227x_15200</name>
</gene>
<dbReference type="InterPro" id="IPR035980">
    <property type="entry name" value="Ribosomal_bS6_sf"/>
</dbReference>
<evidence type="ECO:0000313" key="9">
    <source>
        <dbReference type="Proteomes" id="UP000318538"/>
    </source>
</evidence>
<dbReference type="Gene3D" id="3.30.70.60">
    <property type="match status" value="1"/>
</dbReference>
<name>A0A517N7L9_9BACT</name>
<sequence>MAKKNTYETLLILDSNLYARDPGGVSKQVSDIITEAGGEVLVSRLWMEQKLAYPIDKHQKGTYWLTYFEMEGPSLNKLDRAFQLCEPVLRQMTLKLEPRLIEPILANARGESVRVSASAESADGEAEVVAESDDAAVEA</sequence>
<accession>A0A517N7L9</accession>
<dbReference type="HAMAP" id="MF_00360">
    <property type="entry name" value="Ribosomal_bS6"/>
    <property type="match status" value="1"/>
</dbReference>
<organism evidence="8 9">
    <name type="scientific">Rubripirellula lacrimiformis</name>
    <dbReference type="NCBI Taxonomy" id="1930273"/>
    <lineage>
        <taxon>Bacteria</taxon>
        <taxon>Pseudomonadati</taxon>
        <taxon>Planctomycetota</taxon>
        <taxon>Planctomycetia</taxon>
        <taxon>Pirellulales</taxon>
        <taxon>Pirellulaceae</taxon>
        <taxon>Rubripirellula</taxon>
    </lineage>
</organism>
<feature type="region of interest" description="Disordered" evidence="7">
    <location>
        <begin position="116"/>
        <end position="139"/>
    </location>
</feature>
<proteinExistence type="inferred from homology"/>
<reference evidence="8 9" key="1">
    <citation type="submission" date="2019-02" db="EMBL/GenBank/DDBJ databases">
        <title>Deep-cultivation of Planctomycetes and their phenomic and genomic characterization uncovers novel biology.</title>
        <authorList>
            <person name="Wiegand S."/>
            <person name="Jogler M."/>
            <person name="Boedeker C."/>
            <person name="Pinto D."/>
            <person name="Vollmers J."/>
            <person name="Rivas-Marin E."/>
            <person name="Kohn T."/>
            <person name="Peeters S.H."/>
            <person name="Heuer A."/>
            <person name="Rast P."/>
            <person name="Oberbeckmann S."/>
            <person name="Bunk B."/>
            <person name="Jeske O."/>
            <person name="Meyerdierks A."/>
            <person name="Storesund J.E."/>
            <person name="Kallscheuer N."/>
            <person name="Luecker S."/>
            <person name="Lage O.M."/>
            <person name="Pohl T."/>
            <person name="Merkel B.J."/>
            <person name="Hornburger P."/>
            <person name="Mueller R.-W."/>
            <person name="Bruemmer F."/>
            <person name="Labrenz M."/>
            <person name="Spormann A.M."/>
            <person name="Op den Camp H."/>
            <person name="Overmann J."/>
            <person name="Amann R."/>
            <person name="Jetten M.S.M."/>
            <person name="Mascher T."/>
            <person name="Medema M.H."/>
            <person name="Devos D.P."/>
            <person name="Kaster A.-K."/>
            <person name="Ovreas L."/>
            <person name="Rohde M."/>
            <person name="Galperin M.Y."/>
            <person name="Jogler C."/>
        </authorList>
    </citation>
    <scope>NUCLEOTIDE SEQUENCE [LARGE SCALE GENOMIC DNA]</scope>
    <source>
        <strain evidence="8 9">K22_7</strain>
    </source>
</reference>
<dbReference type="PANTHER" id="PTHR21011">
    <property type="entry name" value="MITOCHONDRIAL 28S RIBOSOMAL PROTEIN S6"/>
    <property type="match status" value="1"/>
</dbReference>
<dbReference type="OrthoDB" id="290527at2"/>
<feature type="compositionally biased region" description="Acidic residues" evidence="7">
    <location>
        <begin position="122"/>
        <end position="139"/>
    </location>
</feature>